<evidence type="ECO:0000256" key="5">
    <source>
        <dbReference type="ARBA" id="ARBA00022771"/>
    </source>
</evidence>
<evidence type="ECO:0000313" key="13">
    <source>
        <dbReference type="Proteomes" id="UP001634394"/>
    </source>
</evidence>
<dbReference type="GO" id="GO:0003677">
    <property type="term" value="F:DNA binding"/>
    <property type="evidence" value="ECO:0007669"/>
    <property type="project" value="UniProtKB-KW"/>
</dbReference>
<dbReference type="InterPro" id="IPR037129">
    <property type="entry name" value="XPA_sf"/>
</dbReference>
<dbReference type="GO" id="GO:0008270">
    <property type="term" value="F:zinc ion binding"/>
    <property type="evidence" value="ECO:0007669"/>
    <property type="project" value="UniProtKB-KW"/>
</dbReference>
<evidence type="ECO:0000313" key="12">
    <source>
        <dbReference type="EMBL" id="KAL3885431.1"/>
    </source>
</evidence>
<dbReference type="GO" id="GO:0005634">
    <property type="term" value="C:nucleus"/>
    <property type="evidence" value="ECO:0007669"/>
    <property type="project" value="UniProtKB-SubCell"/>
</dbReference>
<evidence type="ECO:0000256" key="10">
    <source>
        <dbReference type="SAM" id="MobiDB-lite"/>
    </source>
</evidence>
<keyword evidence="4" id="KW-0227">DNA damage</keyword>
<comment type="similarity">
    <text evidence="2">Belongs to the XPA family.</text>
</comment>
<evidence type="ECO:0000256" key="7">
    <source>
        <dbReference type="ARBA" id="ARBA00023125"/>
    </source>
</evidence>
<comment type="caution">
    <text evidence="12">The sequence shown here is derived from an EMBL/GenBank/DDBJ whole genome shotgun (WGS) entry which is preliminary data.</text>
</comment>
<evidence type="ECO:0000256" key="2">
    <source>
        <dbReference type="ARBA" id="ARBA00005548"/>
    </source>
</evidence>
<dbReference type="Proteomes" id="UP001634394">
    <property type="component" value="Unassembled WGS sequence"/>
</dbReference>
<proteinExistence type="inferred from homology"/>
<keyword evidence="6" id="KW-0862">Zinc</keyword>
<evidence type="ECO:0000259" key="11">
    <source>
        <dbReference type="Pfam" id="PF05181"/>
    </source>
</evidence>
<keyword evidence="7" id="KW-0238">DNA-binding</keyword>
<organism evidence="12 13">
    <name type="scientific">Sinanodonta woodiana</name>
    <name type="common">Chinese pond mussel</name>
    <name type="synonym">Anodonta woodiana</name>
    <dbReference type="NCBI Taxonomy" id="1069815"/>
    <lineage>
        <taxon>Eukaryota</taxon>
        <taxon>Metazoa</taxon>
        <taxon>Spiralia</taxon>
        <taxon>Lophotrochozoa</taxon>
        <taxon>Mollusca</taxon>
        <taxon>Bivalvia</taxon>
        <taxon>Autobranchia</taxon>
        <taxon>Heteroconchia</taxon>
        <taxon>Palaeoheterodonta</taxon>
        <taxon>Unionida</taxon>
        <taxon>Unionoidea</taxon>
        <taxon>Unionidae</taxon>
        <taxon>Unioninae</taxon>
        <taxon>Sinanodonta</taxon>
    </lineage>
</organism>
<evidence type="ECO:0000256" key="3">
    <source>
        <dbReference type="ARBA" id="ARBA00022723"/>
    </source>
</evidence>
<feature type="domain" description="XPA C-terminal" evidence="11">
    <location>
        <begin position="123"/>
        <end position="173"/>
    </location>
</feature>
<evidence type="ECO:0000256" key="4">
    <source>
        <dbReference type="ARBA" id="ARBA00022763"/>
    </source>
</evidence>
<dbReference type="Pfam" id="PF01286">
    <property type="entry name" value="XPA_N"/>
    <property type="match status" value="1"/>
</dbReference>
<keyword evidence="5" id="KW-0863">Zinc-finger</keyword>
<keyword evidence="9" id="KW-0539">Nucleus</keyword>
<dbReference type="PANTHER" id="PTHR10142">
    <property type="entry name" value="DNA REPAIR PROTEIN COMPLEMENTING XP-A CELLS"/>
    <property type="match status" value="1"/>
</dbReference>
<protein>
    <recommendedName>
        <fullName evidence="11">XPA C-terminal domain-containing protein</fullName>
    </recommendedName>
</protein>
<name>A0ABD3XIM1_SINWO</name>
<comment type="subcellular location">
    <subcellularLocation>
        <location evidence="1">Nucleus</location>
    </subcellularLocation>
</comment>
<evidence type="ECO:0000256" key="6">
    <source>
        <dbReference type="ARBA" id="ARBA00022833"/>
    </source>
</evidence>
<dbReference type="EMBL" id="JBJQND010000002">
    <property type="protein sequence ID" value="KAL3885431.1"/>
    <property type="molecule type" value="Genomic_DNA"/>
</dbReference>
<dbReference type="FunFam" id="3.90.530.10:FF:000001">
    <property type="entry name" value="DNA repair protein complementing XP-A cells"/>
    <property type="match status" value="1"/>
</dbReference>
<dbReference type="SUPFAM" id="SSF46955">
    <property type="entry name" value="Putative DNA-binding domain"/>
    <property type="match status" value="1"/>
</dbReference>
<dbReference type="InterPro" id="IPR022656">
    <property type="entry name" value="XPA_C"/>
</dbReference>
<dbReference type="SUPFAM" id="SSF57716">
    <property type="entry name" value="Glucocorticoid receptor-like (DNA-binding domain)"/>
    <property type="match status" value="1"/>
</dbReference>
<keyword evidence="13" id="KW-1185">Reference proteome</keyword>
<feature type="compositionally biased region" description="Basic and acidic residues" evidence="10">
    <location>
        <begin position="186"/>
        <end position="199"/>
    </location>
</feature>
<dbReference type="AlphaFoldDB" id="A0ABD3XIM1"/>
<sequence>METAPDIEKRLTAAQRAKIERNRQSALLLRQSRLIVHPYASEEASGWKKNGPPRQIDTGAGFFLEVEDEKEKCKQEIKHPEGPLMVIENLICEDCGKEFLESYLYDKFHYSVCDNCKQNDEAHPLITKTDARNKYILKDADLDKREPPLHFIIRKNPHNSKWGDMKLYLECQVRERALEVWGNEEKIEEEREKREENRGKAKQKKFDKKVKELRIAVRSSLWKKETGPHQHEYGEENYDAESDMYNKTCKICHHTMTYEKM</sequence>
<dbReference type="NCBIfam" id="TIGR00598">
    <property type="entry name" value="rad14"/>
    <property type="match status" value="1"/>
</dbReference>
<evidence type="ECO:0000256" key="9">
    <source>
        <dbReference type="ARBA" id="ARBA00023242"/>
    </source>
</evidence>
<dbReference type="GO" id="GO:0006281">
    <property type="term" value="P:DNA repair"/>
    <property type="evidence" value="ECO:0007669"/>
    <property type="project" value="UniProtKB-KW"/>
</dbReference>
<dbReference type="InterPro" id="IPR022652">
    <property type="entry name" value="Znf_XPA_CS"/>
</dbReference>
<keyword evidence="8" id="KW-0234">DNA repair</keyword>
<dbReference type="Pfam" id="PF05181">
    <property type="entry name" value="XPA_C"/>
    <property type="match status" value="1"/>
</dbReference>
<dbReference type="InterPro" id="IPR000465">
    <property type="entry name" value="XPA/RAD14"/>
</dbReference>
<feature type="region of interest" description="Disordered" evidence="10">
    <location>
        <begin position="186"/>
        <end position="205"/>
    </location>
</feature>
<evidence type="ECO:0000256" key="8">
    <source>
        <dbReference type="ARBA" id="ARBA00023204"/>
    </source>
</evidence>
<accession>A0ABD3XIM1</accession>
<gene>
    <name evidence="12" type="ORF">ACJMK2_025489</name>
</gene>
<dbReference type="CDD" id="cd21076">
    <property type="entry name" value="DBD_XPA"/>
    <property type="match status" value="1"/>
</dbReference>
<evidence type="ECO:0000256" key="1">
    <source>
        <dbReference type="ARBA" id="ARBA00004123"/>
    </source>
</evidence>
<dbReference type="InterPro" id="IPR009061">
    <property type="entry name" value="DNA-bd_dom_put_sf"/>
</dbReference>
<reference evidence="12 13" key="1">
    <citation type="submission" date="2024-11" db="EMBL/GenBank/DDBJ databases">
        <title>Chromosome-level genome assembly of the freshwater bivalve Anodonta woodiana.</title>
        <authorList>
            <person name="Chen X."/>
        </authorList>
    </citation>
    <scope>NUCLEOTIDE SEQUENCE [LARGE SCALE GENOMIC DNA]</scope>
    <source>
        <strain evidence="12">MN2024</strain>
        <tissue evidence="12">Gills</tissue>
    </source>
</reference>
<dbReference type="PANTHER" id="PTHR10142:SF0">
    <property type="entry name" value="DNA REPAIR PROTEIN COMPLEMENTING XP-A CELLS"/>
    <property type="match status" value="1"/>
</dbReference>
<keyword evidence="3" id="KW-0479">Metal-binding</keyword>
<dbReference type="Gene3D" id="3.90.530.10">
    <property type="entry name" value="XPA C-terminal domain"/>
    <property type="match status" value="1"/>
</dbReference>